<organism evidence="1 2">
    <name type="scientific">Priestia koreensis</name>
    <dbReference type="NCBI Taxonomy" id="284581"/>
    <lineage>
        <taxon>Bacteria</taxon>
        <taxon>Bacillati</taxon>
        <taxon>Bacillota</taxon>
        <taxon>Bacilli</taxon>
        <taxon>Bacillales</taxon>
        <taxon>Bacillaceae</taxon>
        <taxon>Priestia</taxon>
    </lineage>
</organism>
<accession>A0A0M0KEP2</accession>
<name>A0A0M0KEP2_9BACI</name>
<dbReference type="PATRIC" id="fig|284581.3.peg.3435"/>
<dbReference type="AlphaFoldDB" id="A0A0M0KEP2"/>
<dbReference type="Pfam" id="PF09148">
    <property type="entry name" value="DUF1934"/>
    <property type="match status" value="1"/>
</dbReference>
<evidence type="ECO:0000313" key="1">
    <source>
        <dbReference type="EMBL" id="KOO37315.1"/>
    </source>
</evidence>
<dbReference type="InterPro" id="IPR015231">
    <property type="entry name" value="DUF1934"/>
</dbReference>
<evidence type="ECO:0008006" key="3">
    <source>
        <dbReference type="Google" id="ProtNLM"/>
    </source>
</evidence>
<dbReference type="Gene3D" id="2.40.128.20">
    <property type="match status" value="1"/>
</dbReference>
<dbReference type="InterPro" id="IPR012674">
    <property type="entry name" value="Calycin"/>
</dbReference>
<dbReference type="STRING" id="284581.AMD01_22880"/>
<evidence type="ECO:0000313" key="2">
    <source>
        <dbReference type="Proteomes" id="UP000037558"/>
    </source>
</evidence>
<dbReference type="EMBL" id="LILC01000037">
    <property type="protein sequence ID" value="KOO37315.1"/>
    <property type="molecule type" value="Genomic_DNA"/>
</dbReference>
<dbReference type="SUPFAM" id="SSF50814">
    <property type="entry name" value="Lipocalins"/>
    <property type="match status" value="1"/>
</dbReference>
<keyword evidence="2" id="KW-1185">Reference proteome</keyword>
<reference evidence="2" key="1">
    <citation type="submission" date="2015-08" db="EMBL/GenBank/DDBJ databases">
        <title>Fjat-14210 dsm16467.</title>
        <authorList>
            <person name="Liu B."/>
            <person name="Wang J."/>
            <person name="Zhu Y."/>
            <person name="Liu G."/>
            <person name="Chen Q."/>
            <person name="Chen Z."/>
            <person name="Lan J."/>
            <person name="Che J."/>
            <person name="Ge C."/>
            <person name="Shi H."/>
            <person name="Pan Z."/>
            <person name="Liu X."/>
        </authorList>
    </citation>
    <scope>NUCLEOTIDE SEQUENCE [LARGE SCALE GENOMIC DNA]</scope>
    <source>
        <strain evidence="2">DSM 16467</strain>
    </source>
</reference>
<proteinExistence type="predicted"/>
<dbReference type="OrthoDB" id="2352933at2"/>
<comment type="caution">
    <text evidence="1">The sequence shown here is derived from an EMBL/GenBank/DDBJ whole genome shotgun (WGS) entry which is preliminary data.</text>
</comment>
<dbReference type="Proteomes" id="UP000037558">
    <property type="component" value="Unassembled WGS sequence"/>
</dbReference>
<sequence>MKNPSAVDKREVQVHVVTDIRDGQRKETNSFKASGHLHEKDGVMYLTYEEKLEDGNVSTIVKVKPDEVILMRSGLFKMRQVFRKQEQVEGSYASPYGPLQMSTLTYNIENKKMNTKGRLFLSYDLYLQGEKAGRYALTITFKEEQHS</sequence>
<gene>
    <name evidence="1" type="ORF">AMD01_22880</name>
</gene>
<protein>
    <recommendedName>
        <fullName evidence="3">DUF1934 domain-containing protein</fullName>
    </recommendedName>
</protein>
<dbReference type="RefSeq" id="WP_053403754.1">
    <property type="nucleotide sequence ID" value="NZ_JAUKEN010000003.1"/>
</dbReference>